<proteinExistence type="predicted"/>
<dbReference type="Gene3D" id="3.20.20.80">
    <property type="entry name" value="Glycosidases"/>
    <property type="match status" value="1"/>
</dbReference>
<dbReference type="InterPro" id="IPR017853">
    <property type="entry name" value="GH"/>
</dbReference>
<feature type="domain" description="GH18" evidence="1">
    <location>
        <begin position="190"/>
        <end position="443"/>
    </location>
</feature>
<sequence>MKDNILNASKCFVVLLLLLGGFFSACDESINLAKLDEASYEVPGEAIGYITNNGGDRKKSFIDFRDKGVEEIYVGLTAEAPGDVTVSFTYDPSLLEVYNSTYETEYPLFPVSAVTIPGQVTVGKGSKLSEKAKVEFETAETLEKGKTYVIPVKAKLASGNVRLSETESGFLIFVDDLSKIPTAEKSTGIKIISCMEVNDTNPLNNLCFTLTKSGKPLIDMVILFSANINYNNETGKVFVYNNPNVQHLLDNREKYIKPLQDRGIQVVLGILGNHDRSGVANLGNEAARQFAQELKVVCDAYGLDGVFFDDEYSAYQSPTPPGFVTPSNAAAARLCYETKKAMPDKLVTVYVYSRTSSLPAVDGENSGTFIDYAIHDYGGSYDLSGNYPGLPRSGMALYSQEYARGYTTSEANLKRLRDDGYGGHMIFAMDPLRGNFNYTQKPSMERIARVLFDDELVYDGKPYKKDW</sequence>
<name>A0A645AX68_9ZZZZ</name>
<dbReference type="InterPro" id="IPR013728">
    <property type="entry name" value="BT_3987-like_N"/>
</dbReference>
<dbReference type="PROSITE" id="PS51910">
    <property type="entry name" value="GH18_2"/>
    <property type="match status" value="1"/>
</dbReference>
<accession>A0A645AX68</accession>
<dbReference type="SUPFAM" id="SSF51445">
    <property type="entry name" value="(Trans)glycosidases"/>
    <property type="match status" value="1"/>
</dbReference>
<gene>
    <name evidence="2" type="ORF">SDC9_103718</name>
</gene>
<evidence type="ECO:0000259" key="1">
    <source>
        <dbReference type="PROSITE" id="PS51910"/>
    </source>
</evidence>
<protein>
    <recommendedName>
        <fullName evidence="1">GH18 domain-containing protein</fullName>
    </recommendedName>
</protein>
<dbReference type="Pfam" id="PF08522">
    <property type="entry name" value="BT_3987-like_N"/>
    <property type="match status" value="1"/>
</dbReference>
<dbReference type="Gene3D" id="2.60.40.1740">
    <property type="entry name" value="hypothetical protein (bacova_03559)"/>
    <property type="match status" value="1"/>
</dbReference>
<dbReference type="EMBL" id="VSSQ01015993">
    <property type="protein sequence ID" value="MPM56901.1"/>
    <property type="molecule type" value="Genomic_DNA"/>
</dbReference>
<dbReference type="InterPro" id="IPR001223">
    <property type="entry name" value="Glyco_hydro18_cat"/>
</dbReference>
<dbReference type="PROSITE" id="PS51257">
    <property type="entry name" value="PROKAR_LIPOPROTEIN"/>
    <property type="match status" value="1"/>
</dbReference>
<organism evidence="2">
    <name type="scientific">bioreactor metagenome</name>
    <dbReference type="NCBI Taxonomy" id="1076179"/>
    <lineage>
        <taxon>unclassified sequences</taxon>
        <taxon>metagenomes</taxon>
        <taxon>ecological metagenomes</taxon>
    </lineage>
</organism>
<dbReference type="GO" id="GO:0005975">
    <property type="term" value="P:carbohydrate metabolic process"/>
    <property type="evidence" value="ECO:0007669"/>
    <property type="project" value="InterPro"/>
</dbReference>
<comment type="caution">
    <text evidence="2">The sequence shown here is derived from an EMBL/GenBank/DDBJ whole genome shotgun (WGS) entry which is preliminary data.</text>
</comment>
<reference evidence="2" key="1">
    <citation type="submission" date="2019-08" db="EMBL/GenBank/DDBJ databases">
        <authorList>
            <person name="Kucharzyk K."/>
            <person name="Murdoch R.W."/>
            <person name="Higgins S."/>
            <person name="Loffler F."/>
        </authorList>
    </citation>
    <scope>NUCLEOTIDE SEQUENCE</scope>
</reference>
<dbReference type="AlphaFoldDB" id="A0A645AX68"/>
<evidence type="ECO:0000313" key="2">
    <source>
        <dbReference type="EMBL" id="MPM56901.1"/>
    </source>
</evidence>